<dbReference type="PANTHER" id="PTHR24198">
    <property type="entry name" value="ANKYRIN REPEAT AND PROTEIN KINASE DOMAIN-CONTAINING PROTEIN"/>
    <property type="match status" value="1"/>
</dbReference>
<reference evidence="4" key="1">
    <citation type="submission" date="2018-11" db="EMBL/GenBank/DDBJ databases">
        <authorList>
            <person name="Alioto T."/>
            <person name="Alioto T."/>
        </authorList>
    </citation>
    <scope>NUCLEOTIDE SEQUENCE</scope>
</reference>
<dbReference type="PROSITE" id="PS50088">
    <property type="entry name" value="ANK_REPEAT"/>
    <property type="match status" value="3"/>
</dbReference>
<evidence type="ECO:0000256" key="2">
    <source>
        <dbReference type="ARBA" id="ARBA00023043"/>
    </source>
</evidence>
<dbReference type="Proteomes" id="UP000596742">
    <property type="component" value="Unassembled WGS sequence"/>
</dbReference>
<feature type="repeat" description="ANK" evidence="3">
    <location>
        <begin position="62"/>
        <end position="94"/>
    </location>
</feature>
<dbReference type="PANTHER" id="PTHR24198:SF165">
    <property type="entry name" value="ANKYRIN REPEAT-CONTAINING PROTEIN-RELATED"/>
    <property type="match status" value="1"/>
</dbReference>
<evidence type="ECO:0000256" key="1">
    <source>
        <dbReference type="ARBA" id="ARBA00022737"/>
    </source>
</evidence>
<dbReference type="InterPro" id="IPR002110">
    <property type="entry name" value="Ankyrin_rpt"/>
</dbReference>
<keyword evidence="1" id="KW-0677">Repeat</keyword>
<dbReference type="SMART" id="SM00248">
    <property type="entry name" value="ANK"/>
    <property type="match status" value="3"/>
</dbReference>
<dbReference type="Pfam" id="PF12796">
    <property type="entry name" value="Ank_2"/>
    <property type="match status" value="1"/>
</dbReference>
<keyword evidence="2 3" id="KW-0040">ANK repeat</keyword>
<proteinExistence type="predicted"/>
<dbReference type="SUPFAM" id="SSF48403">
    <property type="entry name" value="Ankyrin repeat"/>
    <property type="match status" value="1"/>
</dbReference>
<dbReference type="Gene3D" id="1.25.40.20">
    <property type="entry name" value="Ankyrin repeat-containing domain"/>
    <property type="match status" value="1"/>
</dbReference>
<sequence>MLVACSKGHIEIVKILAEYKADIDQCNEDGKSPLFVACERGNKEIVDFLLEKDAIINKLDKDERSSFYVASRSENVEIMRLLLLKGANPSHSNKLGGPLQNRCDWEFSPIHRCRGGSH</sequence>
<evidence type="ECO:0000313" key="5">
    <source>
        <dbReference type="Proteomes" id="UP000596742"/>
    </source>
</evidence>
<accession>A0A8B6HLP0</accession>
<organism evidence="4 5">
    <name type="scientific">Mytilus galloprovincialis</name>
    <name type="common">Mediterranean mussel</name>
    <dbReference type="NCBI Taxonomy" id="29158"/>
    <lineage>
        <taxon>Eukaryota</taxon>
        <taxon>Metazoa</taxon>
        <taxon>Spiralia</taxon>
        <taxon>Lophotrochozoa</taxon>
        <taxon>Mollusca</taxon>
        <taxon>Bivalvia</taxon>
        <taxon>Autobranchia</taxon>
        <taxon>Pteriomorphia</taxon>
        <taxon>Mytilida</taxon>
        <taxon>Mytiloidea</taxon>
        <taxon>Mytilidae</taxon>
        <taxon>Mytilinae</taxon>
        <taxon>Mytilus</taxon>
    </lineage>
</organism>
<evidence type="ECO:0000313" key="4">
    <source>
        <dbReference type="EMBL" id="VDI82024.1"/>
    </source>
</evidence>
<protein>
    <submittedName>
        <fullName evidence="4">Uncharacterized protein</fullName>
    </submittedName>
</protein>
<gene>
    <name evidence="4" type="ORF">MGAL_10B024463</name>
</gene>
<name>A0A8B6HLP0_MYTGA</name>
<dbReference type="AlphaFoldDB" id="A0A8B6HLP0"/>
<dbReference type="PROSITE" id="PS50297">
    <property type="entry name" value="ANK_REP_REGION"/>
    <property type="match status" value="1"/>
</dbReference>
<keyword evidence="5" id="KW-1185">Reference proteome</keyword>
<dbReference type="InterPro" id="IPR036770">
    <property type="entry name" value="Ankyrin_rpt-contain_sf"/>
</dbReference>
<feature type="repeat" description="ANK" evidence="3">
    <location>
        <begin position="1"/>
        <end position="28"/>
    </location>
</feature>
<dbReference type="OrthoDB" id="7464126at2759"/>
<evidence type="ECO:0000256" key="3">
    <source>
        <dbReference type="PROSITE-ProRule" id="PRU00023"/>
    </source>
</evidence>
<feature type="repeat" description="ANK" evidence="3">
    <location>
        <begin position="29"/>
        <end position="61"/>
    </location>
</feature>
<comment type="caution">
    <text evidence="4">The sequence shown here is derived from an EMBL/GenBank/DDBJ whole genome shotgun (WGS) entry which is preliminary data.</text>
</comment>
<dbReference type="EMBL" id="UYJE01010310">
    <property type="protein sequence ID" value="VDI82024.1"/>
    <property type="molecule type" value="Genomic_DNA"/>
</dbReference>